<feature type="compositionally biased region" description="Pro residues" evidence="2">
    <location>
        <begin position="1"/>
        <end position="10"/>
    </location>
</feature>
<accession>A0A180H1A0</accession>
<feature type="compositionally biased region" description="Basic and acidic residues" evidence="2">
    <location>
        <begin position="61"/>
        <end position="83"/>
    </location>
</feature>
<evidence type="ECO:0000313" key="4">
    <source>
        <dbReference type="EMBL" id="OAV98133.1"/>
    </source>
</evidence>
<feature type="compositionally biased region" description="Polar residues" evidence="2">
    <location>
        <begin position="112"/>
        <end position="124"/>
    </location>
</feature>
<dbReference type="Proteomes" id="UP000005240">
    <property type="component" value="Unassembled WGS sequence"/>
</dbReference>
<feature type="region of interest" description="Disordered" evidence="2">
    <location>
        <begin position="1"/>
        <end position="139"/>
    </location>
</feature>
<reference evidence="4" key="2">
    <citation type="submission" date="2016-05" db="EMBL/GenBank/DDBJ databases">
        <title>Comparative analysis highlights variable genome content of wheat rusts and divergence of the mating loci.</title>
        <authorList>
            <person name="Cuomo C.A."/>
            <person name="Bakkeren G."/>
            <person name="Szabo L."/>
            <person name="Khalil H."/>
            <person name="Joly D."/>
            <person name="Goldberg J."/>
            <person name="Young S."/>
            <person name="Zeng Q."/>
            <person name="Fellers J."/>
        </authorList>
    </citation>
    <scope>NUCLEOTIDE SEQUENCE [LARGE SCALE GENOMIC DNA]</scope>
    <source>
        <strain evidence="4">1-1 BBBD Race 1</strain>
    </source>
</reference>
<proteinExistence type="predicted"/>
<protein>
    <submittedName>
        <fullName evidence="5">RING-type domain-containing protein</fullName>
    </submittedName>
</protein>
<gene>
    <name evidence="4" type="ORF">PTTG_25814</name>
</gene>
<feature type="compositionally biased region" description="Basic and acidic residues" evidence="2">
    <location>
        <begin position="128"/>
        <end position="137"/>
    </location>
</feature>
<keyword evidence="1" id="KW-0479">Metal-binding</keyword>
<name>A0A180H1A0_PUCT1</name>
<dbReference type="SMART" id="SM00184">
    <property type="entry name" value="RING"/>
    <property type="match status" value="1"/>
</dbReference>
<dbReference type="PROSITE" id="PS50089">
    <property type="entry name" value="ZF_RING_2"/>
    <property type="match status" value="1"/>
</dbReference>
<keyword evidence="1" id="KW-0863">Zinc-finger</keyword>
<dbReference type="EnsemblFungi" id="PTTG_25814-t43_1">
    <property type="protein sequence ID" value="PTTG_25814-t43_1-p1"/>
    <property type="gene ID" value="PTTG_25814"/>
</dbReference>
<reference evidence="5 6" key="3">
    <citation type="journal article" date="2017" name="G3 (Bethesda)">
        <title>Comparative analysis highlights variable genome content of wheat rusts and divergence of the mating loci.</title>
        <authorList>
            <person name="Cuomo C.A."/>
            <person name="Bakkeren G."/>
            <person name="Khalil H.B."/>
            <person name="Panwar V."/>
            <person name="Joly D."/>
            <person name="Linning R."/>
            <person name="Sakthikumar S."/>
            <person name="Song X."/>
            <person name="Adiconis X."/>
            <person name="Fan L."/>
            <person name="Goldberg J.M."/>
            <person name="Levin J.Z."/>
            <person name="Young S."/>
            <person name="Zeng Q."/>
            <person name="Anikster Y."/>
            <person name="Bruce M."/>
            <person name="Wang M."/>
            <person name="Yin C."/>
            <person name="McCallum B."/>
            <person name="Szabo L.J."/>
            <person name="Hulbert S."/>
            <person name="Chen X."/>
            <person name="Fellers J.P."/>
        </authorList>
    </citation>
    <scope>NUCLEOTIDE SEQUENCE</scope>
    <source>
        <strain evidence="5">isolate 1-1 / race 1 (BBBD)</strain>
        <strain evidence="6">Isolate 1-1 / race 1 (BBBD)</strain>
    </source>
</reference>
<feature type="compositionally biased region" description="Polar residues" evidence="2">
    <location>
        <begin position="28"/>
        <end position="54"/>
    </location>
</feature>
<dbReference type="PANTHER" id="PTHR23041:SF78">
    <property type="entry name" value="E3 UBIQUITIN-PROTEIN LIGASE RNF4"/>
    <property type="match status" value="1"/>
</dbReference>
<feature type="domain" description="RING-type" evidence="3">
    <location>
        <begin position="148"/>
        <end position="207"/>
    </location>
</feature>
<dbReference type="PANTHER" id="PTHR23041">
    <property type="entry name" value="RING FINGER DOMAIN-CONTAINING"/>
    <property type="match status" value="1"/>
</dbReference>
<evidence type="ECO:0000313" key="5">
    <source>
        <dbReference type="EnsemblFungi" id="PTTG_25814-t43_1-p1"/>
    </source>
</evidence>
<evidence type="ECO:0000259" key="3">
    <source>
        <dbReference type="PROSITE" id="PS50089"/>
    </source>
</evidence>
<dbReference type="Pfam" id="PF13923">
    <property type="entry name" value="zf-C3HC4_2"/>
    <property type="match status" value="1"/>
</dbReference>
<dbReference type="VEuPathDB" id="FungiDB:PTTG_25814"/>
<reference evidence="5" key="4">
    <citation type="submission" date="2025-05" db="UniProtKB">
        <authorList>
            <consortium name="EnsemblFungi"/>
        </authorList>
    </citation>
    <scope>IDENTIFICATION</scope>
    <source>
        <strain evidence="5">isolate 1-1 / race 1 (BBBD)</strain>
    </source>
</reference>
<dbReference type="InterPro" id="IPR047134">
    <property type="entry name" value="RNF4"/>
</dbReference>
<evidence type="ECO:0000256" key="1">
    <source>
        <dbReference type="PROSITE-ProRule" id="PRU00175"/>
    </source>
</evidence>
<dbReference type="InterPro" id="IPR013083">
    <property type="entry name" value="Znf_RING/FYVE/PHD"/>
</dbReference>
<evidence type="ECO:0000313" key="6">
    <source>
        <dbReference type="Proteomes" id="UP000005240"/>
    </source>
</evidence>
<reference evidence="4" key="1">
    <citation type="submission" date="2009-11" db="EMBL/GenBank/DDBJ databases">
        <authorList>
            <consortium name="The Broad Institute Genome Sequencing Platform"/>
            <person name="Ward D."/>
            <person name="Feldgarden M."/>
            <person name="Earl A."/>
            <person name="Young S.K."/>
            <person name="Zeng Q."/>
            <person name="Koehrsen M."/>
            <person name="Alvarado L."/>
            <person name="Berlin A."/>
            <person name="Bochicchio J."/>
            <person name="Borenstein D."/>
            <person name="Chapman S.B."/>
            <person name="Chen Z."/>
            <person name="Engels R."/>
            <person name="Freedman E."/>
            <person name="Gellesch M."/>
            <person name="Goldberg J."/>
            <person name="Griggs A."/>
            <person name="Gujja S."/>
            <person name="Heilman E."/>
            <person name="Heiman D."/>
            <person name="Hepburn T."/>
            <person name="Howarth C."/>
            <person name="Jen D."/>
            <person name="Larson L."/>
            <person name="Lewis B."/>
            <person name="Mehta T."/>
            <person name="Park D."/>
            <person name="Pearson M."/>
            <person name="Roberts A."/>
            <person name="Saif S."/>
            <person name="Shea T."/>
            <person name="Shenoy N."/>
            <person name="Sisk P."/>
            <person name="Stolte C."/>
            <person name="Sykes S."/>
            <person name="Thomson T."/>
            <person name="Walk T."/>
            <person name="White J."/>
            <person name="Yandava C."/>
            <person name="Izard J."/>
            <person name="Baranova O.V."/>
            <person name="Blanton J.M."/>
            <person name="Tanner A.C."/>
            <person name="Dewhirst F.E."/>
            <person name="Haas B."/>
            <person name="Nusbaum C."/>
            <person name="Birren B."/>
        </authorList>
    </citation>
    <scope>NUCLEOTIDE SEQUENCE [LARGE SCALE GENOMIC DNA]</scope>
    <source>
        <strain evidence="4">1-1 BBBD Race 1</strain>
    </source>
</reference>
<organism evidence="4">
    <name type="scientific">Puccinia triticina (isolate 1-1 / race 1 (BBBD))</name>
    <name type="common">Brown leaf rust fungus</name>
    <dbReference type="NCBI Taxonomy" id="630390"/>
    <lineage>
        <taxon>Eukaryota</taxon>
        <taxon>Fungi</taxon>
        <taxon>Dikarya</taxon>
        <taxon>Basidiomycota</taxon>
        <taxon>Pucciniomycotina</taxon>
        <taxon>Pucciniomycetes</taxon>
        <taxon>Pucciniales</taxon>
        <taxon>Pucciniaceae</taxon>
        <taxon>Puccinia</taxon>
    </lineage>
</organism>
<keyword evidence="6" id="KW-1185">Reference proteome</keyword>
<dbReference type="GO" id="GO:0008270">
    <property type="term" value="F:zinc ion binding"/>
    <property type="evidence" value="ECO:0007669"/>
    <property type="project" value="UniProtKB-KW"/>
</dbReference>
<sequence length="230" mass="24277">MADPSSPPSPKIDVSQVPDTGEAGPFDNTITISQQPVEHSSDTPQPTKRASSTEEIPVDTELIRSPEKRARENDEQDKLDNRPLKIKAPSSQSPKPRKPSETQSPKSRKPFETQTAAPSGPSQSTKTNEPETTKNEDLDSQSLGNLTCAICLSAPSPAVVTKCGHVTCGECLASSIVSQNNSSFGGLPPFLQPAANQINNGKCPVCRASLLGGWGTAMRGAILKMGKASS</sequence>
<evidence type="ECO:0000256" key="2">
    <source>
        <dbReference type="SAM" id="MobiDB-lite"/>
    </source>
</evidence>
<keyword evidence="1" id="KW-0862">Zinc</keyword>
<dbReference type="AlphaFoldDB" id="A0A180H1A0"/>
<dbReference type="OrthoDB" id="6270329at2759"/>
<dbReference type="InterPro" id="IPR001841">
    <property type="entry name" value="Znf_RING"/>
</dbReference>
<dbReference type="Gene3D" id="3.30.40.10">
    <property type="entry name" value="Zinc/RING finger domain, C3HC4 (zinc finger)"/>
    <property type="match status" value="1"/>
</dbReference>
<dbReference type="SUPFAM" id="SSF57850">
    <property type="entry name" value="RING/U-box"/>
    <property type="match status" value="1"/>
</dbReference>
<dbReference type="STRING" id="630390.A0A180H1A0"/>
<dbReference type="EMBL" id="ADAS02000009">
    <property type="protein sequence ID" value="OAV98133.1"/>
    <property type="molecule type" value="Genomic_DNA"/>
</dbReference>